<feature type="transmembrane region" description="Helical" evidence="1">
    <location>
        <begin position="200"/>
        <end position="221"/>
    </location>
</feature>
<keyword evidence="2" id="KW-0614">Plasmid</keyword>
<dbReference type="RefSeq" id="WP_031944108.1">
    <property type="nucleotide sequence ID" value="NZ_CP075592.1"/>
</dbReference>
<dbReference type="Gene3D" id="1.10.10.10">
    <property type="entry name" value="Winged helix-like DNA-binding domain superfamily/Winged helix DNA-binding domain"/>
    <property type="match status" value="1"/>
</dbReference>
<evidence type="ECO:0000256" key="1">
    <source>
        <dbReference type="SAM" id="Phobius"/>
    </source>
</evidence>
<name>A0A078K2E3_KLEPN</name>
<accession>A0A078K2E3</accession>
<dbReference type="AlphaFoldDB" id="A0A078K2E3"/>
<dbReference type="NCBIfam" id="NF010274">
    <property type="entry name" value="PRK13719.1-3"/>
    <property type="match status" value="1"/>
</dbReference>
<dbReference type="GO" id="GO:0003677">
    <property type="term" value="F:DNA binding"/>
    <property type="evidence" value="ECO:0007669"/>
    <property type="project" value="InterPro"/>
</dbReference>
<proteinExistence type="predicted"/>
<gene>
    <name evidence="2" type="primary">traJ</name>
</gene>
<dbReference type="EMBL" id="LM994717">
    <property type="protein sequence ID" value="CDY80116.1"/>
    <property type="molecule type" value="Genomic_DNA"/>
</dbReference>
<keyword evidence="1" id="KW-1133">Transmembrane helix</keyword>
<dbReference type="GO" id="GO:0006355">
    <property type="term" value="P:regulation of DNA-templated transcription"/>
    <property type="evidence" value="ECO:0007669"/>
    <property type="project" value="InterPro"/>
</dbReference>
<geneLocation type="plasmid" evidence="2">
    <name>pKp848CTX</name>
</geneLocation>
<evidence type="ECO:0000313" key="2">
    <source>
        <dbReference type="EMBL" id="CDY80116.1"/>
    </source>
</evidence>
<dbReference type="SUPFAM" id="SSF46894">
    <property type="entry name" value="C-terminal effector domain of the bipartite response regulators"/>
    <property type="match status" value="1"/>
</dbReference>
<dbReference type="Gene3D" id="3.30.450.20">
    <property type="entry name" value="PAS domain"/>
    <property type="match status" value="1"/>
</dbReference>
<reference evidence="2" key="1">
    <citation type="journal article" date="2015" name="PLoS ONE">
        <title>Persistence of a pKPN3-Like CTX-M-15-Encoding IncFIIK Plasmid in a Klebsiella pneumonia ST17 Host during Two Years of Intestinal Colonization.</title>
        <authorList>
            <person name="Lohr I.H."/>
            <person name="Hulter N."/>
            <person name="Bernhoff E."/>
            <person name="Johnsen P.J."/>
            <person name="Sundsfjord A."/>
            <person name="Naseer U."/>
        </authorList>
    </citation>
    <scope>NUCLEOTIDE SEQUENCE [LARGE SCALE GENOMIC DNA]</scope>
    <source>
        <strain evidence="2">ST17 Kp848</strain>
        <plasmid evidence="2">pKp848CTX</plasmid>
    </source>
</reference>
<protein>
    <submittedName>
        <fullName evidence="2">Conjugal transfer transcriptional regulator TraJ</fullName>
    </submittedName>
</protein>
<keyword evidence="1" id="KW-0812">Transmembrane</keyword>
<organism evidence="2">
    <name type="scientific">Klebsiella pneumoniae</name>
    <dbReference type="NCBI Taxonomy" id="573"/>
    <lineage>
        <taxon>Bacteria</taxon>
        <taxon>Pseudomonadati</taxon>
        <taxon>Pseudomonadota</taxon>
        <taxon>Gammaproteobacteria</taxon>
        <taxon>Enterobacterales</taxon>
        <taxon>Enterobacteriaceae</taxon>
        <taxon>Klebsiella/Raoultella group</taxon>
        <taxon>Klebsiella</taxon>
        <taxon>Klebsiella pneumoniae complex</taxon>
    </lineage>
</organism>
<sequence>MCSMDRIENTNCSQLDFFREMQLTVNLSSHPACIRLRDGSFSHFNHSFATTFLHNINVNIWFNRLEISSSLRLSALDAEVYSGDRKMLIEENLPINGNRWDFIIERMSFDGTEFTLWKFYHLQRGGFLLSPVRSGFIKKLNEFKNALGFLTDVQIETLALYSFGASHNQISEVLNIAVGTSKNRVNRILAALPIRTREEVFYFLFASGMAFSFCKVVTELIGSRVNKLLTK</sequence>
<dbReference type="InterPro" id="IPR036388">
    <property type="entry name" value="WH-like_DNA-bd_sf"/>
</dbReference>
<dbReference type="InterPro" id="IPR016032">
    <property type="entry name" value="Sig_transdc_resp-reg_C-effctor"/>
</dbReference>
<keyword evidence="1" id="KW-0472">Membrane</keyword>